<accession>A0ACC2FNG5</accession>
<proteinExistence type="predicted"/>
<dbReference type="Proteomes" id="UP001157502">
    <property type="component" value="Chromosome 24"/>
</dbReference>
<evidence type="ECO:0000313" key="2">
    <source>
        <dbReference type="Proteomes" id="UP001157502"/>
    </source>
</evidence>
<protein>
    <submittedName>
        <fullName evidence="1">Uncharacterized protein</fullName>
    </submittedName>
</protein>
<reference evidence="1" key="1">
    <citation type="submission" date="2021-05" db="EMBL/GenBank/DDBJ databases">
        <authorList>
            <person name="Pan Q."/>
            <person name="Jouanno E."/>
            <person name="Zahm M."/>
            <person name="Klopp C."/>
            <person name="Cabau C."/>
            <person name="Louis A."/>
            <person name="Berthelot C."/>
            <person name="Parey E."/>
            <person name="Roest Crollius H."/>
            <person name="Montfort J."/>
            <person name="Robinson-Rechavi M."/>
            <person name="Bouchez O."/>
            <person name="Lampietro C."/>
            <person name="Lopez Roques C."/>
            <person name="Donnadieu C."/>
            <person name="Postlethwait J."/>
            <person name="Bobe J."/>
            <person name="Dillon D."/>
            <person name="Chandos A."/>
            <person name="von Hippel F."/>
            <person name="Guiguen Y."/>
        </authorList>
    </citation>
    <scope>NUCLEOTIDE SEQUENCE</scope>
    <source>
        <strain evidence="1">YG-Jan2019</strain>
    </source>
</reference>
<name>A0ACC2FNG5_DALPE</name>
<dbReference type="EMBL" id="CM055751">
    <property type="protein sequence ID" value="KAJ7992877.1"/>
    <property type="molecule type" value="Genomic_DNA"/>
</dbReference>
<sequence length="70" mass="8138">MTVRKISTAIRGIYSADDDEPIVAPHPEYTRRARVQVKTRHLRLQCCRSLQSKSSAVPWWVLLTGWNLKF</sequence>
<organism evidence="1 2">
    <name type="scientific">Dallia pectoralis</name>
    <name type="common">Alaska blackfish</name>
    <dbReference type="NCBI Taxonomy" id="75939"/>
    <lineage>
        <taxon>Eukaryota</taxon>
        <taxon>Metazoa</taxon>
        <taxon>Chordata</taxon>
        <taxon>Craniata</taxon>
        <taxon>Vertebrata</taxon>
        <taxon>Euteleostomi</taxon>
        <taxon>Actinopterygii</taxon>
        <taxon>Neopterygii</taxon>
        <taxon>Teleostei</taxon>
        <taxon>Protacanthopterygii</taxon>
        <taxon>Esociformes</taxon>
        <taxon>Umbridae</taxon>
        <taxon>Dallia</taxon>
    </lineage>
</organism>
<comment type="caution">
    <text evidence="1">The sequence shown here is derived from an EMBL/GenBank/DDBJ whole genome shotgun (WGS) entry which is preliminary data.</text>
</comment>
<gene>
    <name evidence="1" type="ORF">DPEC_G00266630</name>
</gene>
<evidence type="ECO:0000313" key="1">
    <source>
        <dbReference type="EMBL" id="KAJ7992877.1"/>
    </source>
</evidence>
<keyword evidence="2" id="KW-1185">Reference proteome</keyword>